<dbReference type="InterPro" id="IPR050091">
    <property type="entry name" value="PKS_NRPS_Biosynth_Enz"/>
</dbReference>
<dbReference type="EMBL" id="BAAAYK010000018">
    <property type="protein sequence ID" value="GAA3353544.1"/>
    <property type="molecule type" value="Genomic_DNA"/>
</dbReference>
<keyword evidence="5" id="KW-1185">Reference proteome</keyword>
<dbReference type="Proteomes" id="UP001500483">
    <property type="component" value="Unassembled WGS sequence"/>
</dbReference>
<evidence type="ECO:0000259" key="3">
    <source>
        <dbReference type="PROSITE" id="PS52004"/>
    </source>
</evidence>
<evidence type="ECO:0000256" key="2">
    <source>
        <dbReference type="SAM" id="MobiDB-lite"/>
    </source>
</evidence>
<dbReference type="InterPro" id="IPR018201">
    <property type="entry name" value="Ketoacyl_synth_AS"/>
</dbReference>
<dbReference type="InterPro" id="IPR014030">
    <property type="entry name" value="Ketoacyl_synth_N"/>
</dbReference>
<evidence type="ECO:0000256" key="1">
    <source>
        <dbReference type="ARBA" id="ARBA00022679"/>
    </source>
</evidence>
<dbReference type="PANTHER" id="PTHR43775:SF51">
    <property type="entry name" value="INACTIVE PHENOLPHTHIOCEROL SYNTHESIS POLYKETIDE SYNTHASE TYPE I PKS1-RELATED"/>
    <property type="match status" value="1"/>
</dbReference>
<sequence length="219" mass="22384">MTRRGGFLDGVADFDPGFFGISPPRGAVHGPQQRLLLEVSWRPSNAPGSTRPRCAAPAPARSSAPTAQDYAYLVVRSLADADGDVGTGIAAGAVSGRLSYELGLEGPAVTVDTACSSSLVAVHQAVHALLAEECSLALAGGVNVMCTPGALLEFSRQGGLASRRRKAFSRPPSAHGGRCKAFSTATAPLGRGRRGAGAGALSDAAATGTRCWRWCAAPR</sequence>
<dbReference type="PROSITE" id="PS00606">
    <property type="entry name" value="KS3_1"/>
    <property type="match status" value="1"/>
</dbReference>
<gene>
    <name evidence="4" type="ORF">GCM10020366_07210</name>
</gene>
<feature type="region of interest" description="Disordered" evidence="2">
    <location>
        <begin position="43"/>
        <end position="62"/>
    </location>
</feature>
<reference evidence="5" key="1">
    <citation type="journal article" date="2019" name="Int. J. Syst. Evol. Microbiol.">
        <title>The Global Catalogue of Microorganisms (GCM) 10K type strain sequencing project: providing services to taxonomists for standard genome sequencing and annotation.</title>
        <authorList>
            <consortium name="The Broad Institute Genomics Platform"/>
            <consortium name="The Broad Institute Genome Sequencing Center for Infectious Disease"/>
            <person name="Wu L."/>
            <person name="Ma J."/>
        </authorList>
    </citation>
    <scope>NUCLEOTIDE SEQUENCE [LARGE SCALE GENOMIC DNA]</scope>
    <source>
        <strain evidence="5">JCM 9687</strain>
    </source>
</reference>
<dbReference type="PANTHER" id="PTHR43775">
    <property type="entry name" value="FATTY ACID SYNTHASE"/>
    <property type="match status" value="1"/>
</dbReference>
<feature type="domain" description="Ketosynthase family 3 (KS3)" evidence="3">
    <location>
        <begin position="1"/>
        <end position="219"/>
    </location>
</feature>
<dbReference type="InterPro" id="IPR020841">
    <property type="entry name" value="PKS_Beta-ketoAc_synthase_dom"/>
</dbReference>
<dbReference type="Gene3D" id="3.40.47.10">
    <property type="match status" value="1"/>
</dbReference>
<proteinExistence type="predicted"/>
<comment type="caution">
    <text evidence="4">The sequence shown here is derived from an EMBL/GenBank/DDBJ whole genome shotgun (WGS) entry which is preliminary data.</text>
</comment>
<dbReference type="InterPro" id="IPR016039">
    <property type="entry name" value="Thiolase-like"/>
</dbReference>
<dbReference type="PROSITE" id="PS52004">
    <property type="entry name" value="KS3_2"/>
    <property type="match status" value="1"/>
</dbReference>
<dbReference type="Pfam" id="PF00109">
    <property type="entry name" value="ketoacyl-synt"/>
    <property type="match status" value="1"/>
</dbReference>
<evidence type="ECO:0000313" key="5">
    <source>
        <dbReference type="Proteomes" id="UP001500483"/>
    </source>
</evidence>
<feature type="compositionally biased region" description="Low complexity" evidence="2">
    <location>
        <begin position="49"/>
        <end position="62"/>
    </location>
</feature>
<accession>A0ABP6RL82</accession>
<dbReference type="SMART" id="SM00825">
    <property type="entry name" value="PKS_KS"/>
    <property type="match status" value="1"/>
</dbReference>
<dbReference type="SUPFAM" id="SSF53901">
    <property type="entry name" value="Thiolase-like"/>
    <property type="match status" value="1"/>
</dbReference>
<organism evidence="4 5">
    <name type="scientific">Saccharopolyspora gregorii</name>
    <dbReference type="NCBI Taxonomy" id="33914"/>
    <lineage>
        <taxon>Bacteria</taxon>
        <taxon>Bacillati</taxon>
        <taxon>Actinomycetota</taxon>
        <taxon>Actinomycetes</taxon>
        <taxon>Pseudonocardiales</taxon>
        <taxon>Pseudonocardiaceae</taxon>
        <taxon>Saccharopolyspora</taxon>
    </lineage>
</organism>
<protein>
    <recommendedName>
        <fullName evidence="3">Ketosynthase family 3 (KS3) domain-containing protein</fullName>
    </recommendedName>
</protein>
<evidence type="ECO:0000313" key="4">
    <source>
        <dbReference type="EMBL" id="GAA3353544.1"/>
    </source>
</evidence>
<name>A0ABP6RL82_9PSEU</name>
<keyword evidence="1" id="KW-0808">Transferase</keyword>